<evidence type="ECO:0000313" key="2">
    <source>
        <dbReference type="Proteomes" id="UP001500467"/>
    </source>
</evidence>
<dbReference type="Proteomes" id="UP001500467">
    <property type="component" value="Unassembled WGS sequence"/>
</dbReference>
<organism evidence="1 2">
    <name type="scientific">Prauserella alba</name>
    <dbReference type="NCBI Taxonomy" id="176898"/>
    <lineage>
        <taxon>Bacteria</taxon>
        <taxon>Bacillati</taxon>
        <taxon>Actinomycetota</taxon>
        <taxon>Actinomycetes</taxon>
        <taxon>Pseudonocardiales</taxon>
        <taxon>Pseudonocardiaceae</taxon>
        <taxon>Prauserella</taxon>
    </lineage>
</organism>
<protein>
    <submittedName>
        <fullName evidence="1">Uncharacterized protein</fullName>
    </submittedName>
</protein>
<comment type="caution">
    <text evidence="1">The sequence shown here is derived from an EMBL/GenBank/DDBJ whole genome shotgun (WGS) entry which is preliminary data.</text>
</comment>
<evidence type="ECO:0000313" key="1">
    <source>
        <dbReference type="EMBL" id="GAA1200757.1"/>
    </source>
</evidence>
<accession>A0ABN1V9E1</accession>
<gene>
    <name evidence="1" type="ORF">GCM10009675_16410</name>
</gene>
<dbReference type="EMBL" id="BAAALM010000005">
    <property type="protein sequence ID" value="GAA1200757.1"/>
    <property type="molecule type" value="Genomic_DNA"/>
</dbReference>
<name>A0ABN1V9E1_9PSEU</name>
<reference evidence="1 2" key="1">
    <citation type="journal article" date="2019" name="Int. J. Syst. Evol. Microbiol.">
        <title>The Global Catalogue of Microorganisms (GCM) 10K type strain sequencing project: providing services to taxonomists for standard genome sequencing and annotation.</title>
        <authorList>
            <consortium name="The Broad Institute Genomics Platform"/>
            <consortium name="The Broad Institute Genome Sequencing Center for Infectious Disease"/>
            <person name="Wu L."/>
            <person name="Ma J."/>
        </authorList>
    </citation>
    <scope>NUCLEOTIDE SEQUENCE [LARGE SCALE GENOMIC DNA]</scope>
    <source>
        <strain evidence="1 2">JCM 13022</strain>
    </source>
</reference>
<proteinExistence type="predicted"/>
<sequence length="89" mass="10062">MQRLADQLVRDVRSVELRGVDVVDTEFDGPAQHGDGLVVVTRWSHDAGTGKLHRTEPDAVHGKLAERVRIHGRDAIRVPYPPQTAFNWW</sequence>
<keyword evidence="2" id="KW-1185">Reference proteome</keyword>